<dbReference type="STRING" id="1050202.GCA_000384035_01800"/>
<dbReference type="EMBL" id="PVSR01000020">
    <property type="protein sequence ID" value="PRW63075.1"/>
    <property type="molecule type" value="Genomic_DNA"/>
</dbReference>
<dbReference type="InterPro" id="IPR036271">
    <property type="entry name" value="Tet_transcr_reg_TetR-rel_C_sf"/>
</dbReference>
<dbReference type="Gene3D" id="1.10.357.10">
    <property type="entry name" value="Tetracycline Repressor, domain 2"/>
    <property type="match status" value="1"/>
</dbReference>
<dbReference type="Proteomes" id="UP000239352">
    <property type="component" value="Unassembled WGS sequence"/>
</dbReference>
<feature type="DNA-binding region" description="H-T-H motif" evidence="2">
    <location>
        <begin position="47"/>
        <end position="66"/>
    </location>
</feature>
<evidence type="ECO:0000313" key="4">
    <source>
        <dbReference type="EMBL" id="PRW63075.1"/>
    </source>
</evidence>
<dbReference type="PRINTS" id="PR00455">
    <property type="entry name" value="HTHTETR"/>
</dbReference>
<gene>
    <name evidence="4" type="ORF">CEP50_12315</name>
</gene>
<dbReference type="InterPro" id="IPR001647">
    <property type="entry name" value="HTH_TetR"/>
</dbReference>
<dbReference type="RefSeq" id="WP_106114087.1">
    <property type="nucleotide sequence ID" value="NZ_PVSR01000020.1"/>
</dbReference>
<dbReference type="InterPro" id="IPR009057">
    <property type="entry name" value="Homeodomain-like_sf"/>
</dbReference>
<name>A0A2T0GVD0_ACTMO</name>
<accession>A0A2T0GVD0</accession>
<evidence type="ECO:0000256" key="2">
    <source>
        <dbReference type="PROSITE-ProRule" id="PRU00335"/>
    </source>
</evidence>
<dbReference type="InParanoid" id="A0A2T0GVD0"/>
<protein>
    <recommendedName>
        <fullName evidence="3">HTH tetR-type domain-containing protein</fullName>
    </recommendedName>
</protein>
<organism evidence="4 5">
    <name type="scientific">Actinopolyspora mortivallis</name>
    <dbReference type="NCBI Taxonomy" id="33906"/>
    <lineage>
        <taxon>Bacteria</taxon>
        <taxon>Bacillati</taxon>
        <taxon>Actinomycetota</taxon>
        <taxon>Actinomycetes</taxon>
        <taxon>Actinopolysporales</taxon>
        <taxon>Actinopolysporaceae</taxon>
        <taxon>Actinopolyspora</taxon>
    </lineage>
</organism>
<evidence type="ECO:0000259" key="3">
    <source>
        <dbReference type="PROSITE" id="PS50977"/>
    </source>
</evidence>
<dbReference type="InterPro" id="IPR049397">
    <property type="entry name" value="EthR_C"/>
</dbReference>
<dbReference type="SUPFAM" id="SSF46689">
    <property type="entry name" value="Homeodomain-like"/>
    <property type="match status" value="1"/>
</dbReference>
<proteinExistence type="predicted"/>
<dbReference type="SUPFAM" id="SSF48498">
    <property type="entry name" value="Tetracyclin repressor-like, C-terminal domain"/>
    <property type="match status" value="1"/>
</dbReference>
<evidence type="ECO:0000313" key="5">
    <source>
        <dbReference type="Proteomes" id="UP000239352"/>
    </source>
</evidence>
<dbReference type="AlphaFoldDB" id="A0A2T0GVD0"/>
<keyword evidence="5" id="KW-1185">Reference proteome</keyword>
<dbReference type="GO" id="GO:0003677">
    <property type="term" value="F:DNA binding"/>
    <property type="evidence" value="ECO:0007669"/>
    <property type="project" value="UniProtKB-UniRule"/>
</dbReference>
<sequence>MSGMQYSGWQSPRYRNRTAISQGDIQERALLEATRRLLQQKLPSQLTVGSIASEAGLARSTVYFYFDSKESILSATIESVVGPMMDEHEQLLTDNGFTAAFPAILRLLFATWKTHSGILSGVMEFVASHPDYRRVWRGYMERSVALQVAALERDRQRGLPVGSGDLEAELLAFCWMAERCCYMLFSRDHDLEEERHLFEVLFGMVSRITGTRLSDSSSNVWSGENGHTAEA</sequence>
<dbReference type="Pfam" id="PF21313">
    <property type="entry name" value="EthR_C"/>
    <property type="match status" value="1"/>
</dbReference>
<reference evidence="4 5" key="1">
    <citation type="submission" date="2018-03" db="EMBL/GenBank/DDBJ databases">
        <title>Actinopolyspora mortivallis from Sahara, screening for active biomolecules.</title>
        <authorList>
            <person name="Selama O."/>
            <person name="Wellington E.M.H."/>
            <person name="Hacene H."/>
        </authorList>
    </citation>
    <scope>NUCLEOTIDE SEQUENCE [LARGE SCALE GENOMIC DNA]</scope>
    <source>
        <strain evidence="4 5">M5A</strain>
    </source>
</reference>
<dbReference type="PROSITE" id="PS50977">
    <property type="entry name" value="HTH_TETR_2"/>
    <property type="match status" value="1"/>
</dbReference>
<comment type="caution">
    <text evidence="4">The sequence shown here is derived from an EMBL/GenBank/DDBJ whole genome shotgun (WGS) entry which is preliminary data.</text>
</comment>
<evidence type="ECO:0000256" key="1">
    <source>
        <dbReference type="ARBA" id="ARBA00023125"/>
    </source>
</evidence>
<dbReference type="Pfam" id="PF00440">
    <property type="entry name" value="TetR_N"/>
    <property type="match status" value="1"/>
</dbReference>
<feature type="domain" description="HTH tetR-type" evidence="3">
    <location>
        <begin position="24"/>
        <end position="84"/>
    </location>
</feature>
<keyword evidence="1 2" id="KW-0238">DNA-binding</keyword>
<dbReference type="Gene3D" id="1.10.10.60">
    <property type="entry name" value="Homeodomain-like"/>
    <property type="match status" value="1"/>
</dbReference>